<dbReference type="InterPro" id="IPR011009">
    <property type="entry name" value="Kinase-like_dom_sf"/>
</dbReference>
<feature type="region of interest" description="Disordered" evidence="5">
    <location>
        <begin position="297"/>
        <end position="381"/>
    </location>
</feature>
<dbReference type="Gene3D" id="3.30.200.20">
    <property type="entry name" value="Phosphorylase Kinase, domain 1"/>
    <property type="match status" value="1"/>
</dbReference>
<feature type="compositionally biased region" description="Low complexity" evidence="5">
    <location>
        <begin position="317"/>
        <end position="326"/>
    </location>
</feature>
<evidence type="ECO:0000313" key="9">
    <source>
        <dbReference type="Proteomes" id="UP000472335"/>
    </source>
</evidence>
<evidence type="ECO:0000313" key="8">
    <source>
        <dbReference type="EMBL" id="NGO09886.1"/>
    </source>
</evidence>
<dbReference type="PANTHER" id="PTHR43289">
    <property type="entry name" value="MITOGEN-ACTIVATED PROTEIN KINASE KINASE KINASE 20-RELATED"/>
    <property type="match status" value="1"/>
</dbReference>
<dbReference type="GO" id="GO:0005524">
    <property type="term" value="F:ATP binding"/>
    <property type="evidence" value="ECO:0007669"/>
    <property type="project" value="UniProtKB-KW"/>
</dbReference>
<dbReference type="InterPro" id="IPR000719">
    <property type="entry name" value="Prot_kinase_dom"/>
</dbReference>
<keyword evidence="6" id="KW-1133">Transmembrane helix</keyword>
<feature type="compositionally biased region" description="Low complexity" evidence="5">
    <location>
        <begin position="339"/>
        <end position="351"/>
    </location>
</feature>
<dbReference type="InterPro" id="IPR008271">
    <property type="entry name" value="Ser/Thr_kinase_AS"/>
</dbReference>
<keyword evidence="4" id="KW-0067">ATP-binding</keyword>
<proteinExistence type="predicted"/>
<keyword evidence="9" id="KW-1185">Reference proteome</keyword>
<evidence type="ECO:0000256" key="4">
    <source>
        <dbReference type="ARBA" id="ARBA00022840"/>
    </source>
</evidence>
<dbReference type="SMART" id="SM00220">
    <property type="entry name" value="S_TKc"/>
    <property type="match status" value="1"/>
</dbReference>
<keyword evidence="6" id="KW-0812">Transmembrane</keyword>
<feature type="domain" description="Protein kinase" evidence="7">
    <location>
        <begin position="15"/>
        <end position="265"/>
    </location>
</feature>
<evidence type="ECO:0000256" key="3">
    <source>
        <dbReference type="ARBA" id="ARBA00022777"/>
    </source>
</evidence>
<dbReference type="CDD" id="cd14014">
    <property type="entry name" value="STKc_PknB_like"/>
    <property type="match status" value="1"/>
</dbReference>
<feature type="compositionally biased region" description="Pro residues" evidence="5">
    <location>
        <begin position="327"/>
        <end position="338"/>
    </location>
</feature>
<dbReference type="AlphaFoldDB" id="A0A6G4V778"/>
<evidence type="ECO:0000256" key="1">
    <source>
        <dbReference type="ARBA" id="ARBA00022679"/>
    </source>
</evidence>
<dbReference type="PANTHER" id="PTHR43289:SF34">
    <property type="entry name" value="SERINE_THREONINE-PROTEIN KINASE YBDM-RELATED"/>
    <property type="match status" value="1"/>
</dbReference>
<dbReference type="SUPFAM" id="SSF56112">
    <property type="entry name" value="Protein kinase-like (PK-like)"/>
    <property type="match status" value="1"/>
</dbReference>
<dbReference type="PROSITE" id="PS50011">
    <property type="entry name" value="PROTEIN_KINASE_DOM"/>
    <property type="match status" value="1"/>
</dbReference>
<evidence type="ECO:0000259" key="7">
    <source>
        <dbReference type="PROSITE" id="PS50011"/>
    </source>
</evidence>
<keyword evidence="2" id="KW-0547">Nucleotide-binding</keyword>
<dbReference type="Proteomes" id="UP000472335">
    <property type="component" value="Unassembled WGS sequence"/>
</dbReference>
<dbReference type="Gene3D" id="1.10.510.10">
    <property type="entry name" value="Transferase(Phosphotransferase) domain 1"/>
    <property type="match status" value="1"/>
</dbReference>
<organism evidence="8 9">
    <name type="scientific">Streptomyces scabichelini</name>
    <dbReference type="NCBI Taxonomy" id="2711217"/>
    <lineage>
        <taxon>Bacteria</taxon>
        <taxon>Bacillati</taxon>
        <taxon>Actinomycetota</taxon>
        <taxon>Actinomycetes</taxon>
        <taxon>Kitasatosporales</taxon>
        <taxon>Streptomycetaceae</taxon>
        <taxon>Streptomyces</taxon>
    </lineage>
</organism>
<comment type="caution">
    <text evidence="8">The sequence shown here is derived from an EMBL/GenBank/DDBJ whole genome shotgun (WGS) entry which is preliminary data.</text>
</comment>
<evidence type="ECO:0000256" key="6">
    <source>
        <dbReference type="SAM" id="Phobius"/>
    </source>
</evidence>
<gene>
    <name evidence="8" type="ORF">G5C60_20335</name>
</gene>
<dbReference type="Pfam" id="PF00069">
    <property type="entry name" value="Pkinase"/>
    <property type="match status" value="1"/>
</dbReference>
<feature type="region of interest" description="Disordered" evidence="5">
    <location>
        <begin position="417"/>
        <end position="448"/>
    </location>
</feature>
<accession>A0A6G4V778</accession>
<keyword evidence="8" id="KW-0723">Serine/threonine-protein kinase</keyword>
<evidence type="ECO:0000256" key="2">
    <source>
        <dbReference type="ARBA" id="ARBA00022741"/>
    </source>
</evidence>
<feature type="transmembrane region" description="Helical" evidence="6">
    <location>
        <begin position="390"/>
        <end position="411"/>
    </location>
</feature>
<dbReference type="RefSeq" id="WP_165261300.1">
    <property type="nucleotide sequence ID" value="NZ_JAAKZY010000060.1"/>
</dbReference>
<dbReference type="EMBL" id="JAAKZY010000060">
    <property type="protein sequence ID" value="NGO09886.1"/>
    <property type="molecule type" value="Genomic_DNA"/>
</dbReference>
<protein>
    <submittedName>
        <fullName evidence="8">Serine/threonine protein kinase</fullName>
    </submittedName>
</protein>
<evidence type="ECO:0000256" key="5">
    <source>
        <dbReference type="SAM" id="MobiDB-lite"/>
    </source>
</evidence>
<dbReference type="PROSITE" id="PS00108">
    <property type="entry name" value="PROTEIN_KINASE_ST"/>
    <property type="match status" value="1"/>
</dbReference>
<feature type="compositionally biased region" description="Low complexity" evidence="5">
    <location>
        <begin position="424"/>
        <end position="444"/>
    </location>
</feature>
<reference evidence="8 9" key="1">
    <citation type="submission" date="2020-02" db="EMBL/GenBank/DDBJ databases">
        <title>Whole-genome analyses of novel actinobacteria.</title>
        <authorList>
            <person name="Sahin N."/>
            <person name="Gencbay T."/>
        </authorList>
    </citation>
    <scope>NUCLEOTIDE SEQUENCE [LARGE SCALE GENOMIC DNA]</scope>
    <source>
        <strain evidence="8 9">HC44</strain>
    </source>
</reference>
<sequence>MLPPGADDPESIGPYRVLGRLSTVGMGRVHVGRSPGGRLVAVKTLLAEGEVSDAARRRFAREVSLARRVGGPYTANVVDAAPDAERPWMATEFIPGPSLHDLVRLCGPLPSDAVLRVAAGAAEALHALHEAGVVHRDVKPGNILLPADGPRLIDFGISQATDITRTTLTLGTISYTSPEQARGEESTAASDVYSLGATLFHIATGRPPYRDTGDTLRLLGQVARGDLDLAGLPPELEPLVMRCLRDDPGQRPRPGELLDELAPVVAARQAATGGAPWLPPEWLRLIEAYETEVRALGERGPAVPDPRAPGRPGGGSDPADPAATAFPAPPSTPLPEPAAAPAVLASPAGDAPTRDLRAAPAPDPRLRVSGPPPRPFGRGPGGPGRRFSGVWWLVPPVVLSILAALIVLWVVPGRDNDSAAAGGSPATVTATATRTTENSPTPTSDPTARAFAAVRTGDCLDAYKNTFTGRWSAEMPKRVNCAAYEAHVKVTSTNKDDGTDCPRGPDRSHWLYDSGADTKILCLERQFSPARCFPARSSGDDVEGDLMASWDCDKGDQLALPYEFLMQMTGLNQGSSGDCSSDDGHRYWKWIVQGGEAHICAWRLPPGYPETKS</sequence>
<keyword evidence="6" id="KW-0472">Membrane</keyword>
<keyword evidence="3 8" id="KW-0418">Kinase</keyword>
<keyword evidence="1" id="KW-0808">Transferase</keyword>
<name>A0A6G4V778_9ACTN</name>
<dbReference type="GO" id="GO:0004674">
    <property type="term" value="F:protein serine/threonine kinase activity"/>
    <property type="evidence" value="ECO:0007669"/>
    <property type="project" value="UniProtKB-KW"/>
</dbReference>